<dbReference type="PANTHER" id="PTHR42866">
    <property type="entry name" value="3-DEOXY-MANNO-OCTULOSONATE CYTIDYLYLTRANSFERASE"/>
    <property type="match status" value="1"/>
</dbReference>
<dbReference type="PANTHER" id="PTHR42866:SF1">
    <property type="entry name" value="SPORE COAT POLYSACCHARIDE BIOSYNTHESIS PROTEIN SPSF"/>
    <property type="match status" value="1"/>
</dbReference>
<dbReference type="AlphaFoldDB" id="A0A2U3AMR2"/>
<dbReference type="GO" id="GO:0016779">
    <property type="term" value="F:nucleotidyltransferase activity"/>
    <property type="evidence" value="ECO:0007669"/>
    <property type="project" value="UniProtKB-KW"/>
</dbReference>
<dbReference type="Gene3D" id="3.90.550.10">
    <property type="entry name" value="Spore Coat Polysaccharide Biosynthesis Protein SpsA, Chain A"/>
    <property type="match status" value="1"/>
</dbReference>
<evidence type="ECO:0000313" key="2">
    <source>
        <dbReference type="Proteomes" id="UP000245938"/>
    </source>
</evidence>
<comment type="caution">
    <text evidence="1">The sequence shown here is derived from an EMBL/GenBank/DDBJ whole genome shotgun (WGS) entry which is preliminary data.</text>
</comment>
<dbReference type="Proteomes" id="UP000245938">
    <property type="component" value="Unassembled WGS sequence"/>
</dbReference>
<proteinExistence type="predicted"/>
<sequence>MGVTAIIQARMGSTRLPGKIMKQVNGKSLLLHQIERIRKCKNIDRIIIATTIEEQDDEIVKFCEHNRIHYYRGAEHDVLARYYETWKAYGGETIVRLTSDCPIIDSEVVDDTIQYFKKNSFDYVSNTIERTFPRGMDTEVFSSSVLEKTYHEASLISEKEHVTAYIYTHANLFSIGSYKAQKDYSKYRWTVDTDEDFLVVKNLIETSARQKLPLNLLNAVKLMEHNPDWFDINAHIEQKKI</sequence>
<reference evidence="1 2" key="1">
    <citation type="submission" date="2018-05" db="EMBL/GenBank/DDBJ databases">
        <title>Kurthia sibirica genome sequence.</title>
        <authorList>
            <person name="Maclea K.S."/>
            <person name="Goen A.E."/>
        </authorList>
    </citation>
    <scope>NUCLEOTIDE SEQUENCE [LARGE SCALE GENOMIC DNA]</scope>
    <source>
        <strain evidence="1 2">ATCC 49154</strain>
    </source>
</reference>
<dbReference type="GO" id="GO:0005829">
    <property type="term" value="C:cytosol"/>
    <property type="evidence" value="ECO:0007669"/>
    <property type="project" value="TreeGrafter"/>
</dbReference>
<dbReference type="InterPro" id="IPR003329">
    <property type="entry name" value="Cytidylyl_trans"/>
</dbReference>
<keyword evidence="1" id="KW-0808">Transferase</keyword>
<gene>
    <name evidence="1" type="ORF">DEX24_06250</name>
</gene>
<accession>A0A2U3AMR2</accession>
<dbReference type="CDD" id="cd02518">
    <property type="entry name" value="GT2_SpsF"/>
    <property type="match status" value="1"/>
</dbReference>
<dbReference type="EMBL" id="QFVR01000006">
    <property type="protein sequence ID" value="PWI25801.1"/>
    <property type="molecule type" value="Genomic_DNA"/>
</dbReference>
<protein>
    <submittedName>
        <fullName evidence="1">Acylneuraminate cytidylyltransferase</fullName>
    </submittedName>
</protein>
<dbReference type="SUPFAM" id="SSF53448">
    <property type="entry name" value="Nucleotide-diphospho-sugar transferases"/>
    <property type="match status" value="1"/>
</dbReference>
<dbReference type="Pfam" id="PF02348">
    <property type="entry name" value="CTP_transf_3"/>
    <property type="match status" value="1"/>
</dbReference>
<organism evidence="1 2">
    <name type="scientific">Kurthia sibirica</name>
    <dbReference type="NCBI Taxonomy" id="202750"/>
    <lineage>
        <taxon>Bacteria</taxon>
        <taxon>Bacillati</taxon>
        <taxon>Bacillota</taxon>
        <taxon>Bacilli</taxon>
        <taxon>Bacillales</taxon>
        <taxon>Caryophanaceae</taxon>
        <taxon>Kurthia</taxon>
    </lineage>
</organism>
<keyword evidence="2" id="KW-1185">Reference proteome</keyword>
<keyword evidence="1" id="KW-0548">Nucleotidyltransferase</keyword>
<dbReference type="InterPro" id="IPR029044">
    <property type="entry name" value="Nucleotide-diphossugar_trans"/>
</dbReference>
<dbReference type="OrthoDB" id="9815559at2"/>
<evidence type="ECO:0000313" key="1">
    <source>
        <dbReference type="EMBL" id="PWI25801.1"/>
    </source>
</evidence>
<name>A0A2U3AMR2_9BACL</name>
<dbReference type="RefSeq" id="WP_109305558.1">
    <property type="nucleotide sequence ID" value="NZ_BJUF01000012.1"/>
</dbReference>